<evidence type="ECO:0000313" key="1">
    <source>
        <dbReference type="EMBL" id="KAF9761680.1"/>
    </source>
</evidence>
<keyword evidence="2" id="KW-1185">Reference proteome</keyword>
<dbReference type="AlphaFoldDB" id="A0A9P6GZT9"/>
<sequence length="185" mass="22204">MCEKFGNKTSIRAFLRSFQRKDESCRTYFERMRDIGEELFEDDELISEVAYLGLRQYKESIEEHALSYRAIDEDFLKTVSRVEEIKREAKERKIFKKMKEEGIRKEFHNKRQVNEIEVANDLLKENSIYMSGLRFKCILDTGSPYNFVTQRVVSKLPVKIFKMQKPLKLFTCLLTEFMIEYYTKI</sequence>
<reference evidence="1 2" key="1">
    <citation type="journal article" date="2020" name="Genome Biol. Evol.">
        <title>Comparative genomics of strictly vertically transmitted, feminizing microsporidia endosymbionts of amphipod crustaceans.</title>
        <authorList>
            <person name="Cormier A."/>
            <person name="Chebbi M.A."/>
            <person name="Giraud I."/>
            <person name="Wattier R."/>
            <person name="Teixeira M."/>
            <person name="Gilbert C."/>
            <person name="Rigaud T."/>
            <person name="Cordaux R."/>
        </authorList>
    </citation>
    <scope>NUCLEOTIDE SEQUENCE [LARGE SCALE GENOMIC DNA]</scope>
    <source>
        <strain evidence="1 2">Ou3-Ou53</strain>
    </source>
</reference>
<comment type="caution">
    <text evidence="1">The sequence shown here is derived from an EMBL/GenBank/DDBJ whole genome shotgun (WGS) entry which is preliminary data.</text>
</comment>
<dbReference type="EMBL" id="SBJO01000277">
    <property type="protein sequence ID" value="KAF9761680.1"/>
    <property type="molecule type" value="Genomic_DNA"/>
</dbReference>
<name>A0A9P6GZT9_9MICR</name>
<organism evidence="1 2">
    <name type="scientific">Nosema granulosis</name>
    <dbReference type="NCBI Taxonomy" id="83296"/>
    <lineage>
        <taxon>Eukaryota</taxon>
        <taxon>Fungi</taxon>
        <taxon>Fungi incertae sedis</taxon>
        <taxon>Microsporidia</taxon>
        <taxon>Nosematidae</taxon>
        <taxon>Nosema</taxon>
    </lineage>
</organism>
<dbReference type="Proteomes" id="UP000740883">
    <property type="component" value="Unassembled WGS sequence"/>
</dbReference>
<accession>A0A9P6GZT9</accession>
<gene>
    <name evidence="1" type="ORF">NGRA_2462</name>
</gene>
<evidence type="ECO:0000313" key="2">
    <source>
        <dbReference type="Proteomes" id="UP000740883"/>
    </source>
</evidence>
<proteinExistence type="predicted"/>
<protein>
    <submittedName>
        <fullName evidence="1">Uncharacterized protein</fullName>
    </submittedName>
</protein>